<dbReference type="PANTHER" id="PTHR32463">
    <property type="entry name" value="L-FUCOSE KINASE"/>
    <property type="match status" value="1"/>
</dbReference>
<sequence length="469" mass="50712">MLLNTAQRQQSDSLSAAEQDTEEQPSRSLSPLPSASPDAATATTLSSSSSSTVKVPRGTFVYASAPARIDLCGGWTDTIPITHEHGGRVVNVAVNINNKAPYTVRARRTEALILSLSYDVKVPAEHYHSLEQLRDYADPTVPCALLKASIVASGILGITGTRHDEDKISELAPSHPPLRTMAELLKRAGGGLELEVRSSLPVGSGMGTSSILAAAILAVLKILMGEPYTMEDLVYLTLDVEQMMNTGGGWQDQVGGIYPGFKVGTCRLGLPIKIHTTQIEVADTFLDEFDARLVLIYTGQTRLAKNLLQTVLMNWTSQDPKIVETMDRLVQDAEQCEQALRKGKFDSVGTLLSRYFSDKRLLSRTTLHHPPSVGRLLQHLDPYIEGASLAGAGGGGFLVAILRPGLDRDSVLSTVRKAMKQEDLECSEAVDQERSTHQVEEDADVPGGMWSWKASIARTGLVVSVGHEC</sequence>
<dbReference type="InterPro" id="IPR052203">
    <property type="entry name" value="GHMP_Kinase-Related"/>
</dbReference>
<evidence type="ECO:0000256" key="4">
    <source>
        <dbReference type="ARBA" id="ARBA00022840"/>
    </source>
</evidence>
<evidence type="ECO:0000256" key="1">
    <source>
        <dbReference type="ARBA" id="ARBA00022679"/>
    </source>
</evidence>
<dbReference type="PANTHER" id="PTHR32463:SF0">
    <property type="entry name" value="L-FUCOSE KINASE"/>
    <property type="match status" value="1"/>
</dbReference>
<keyword evidence="8" id="KW-1185">Reference proteome</keyword>
<organism evidence="7 8">
    <name type="scientific">Entomortierella parvispora</name>
    <dbReference type="NCBI Taxonomy" id="205924"/>
    <lineage>
        <taxon>Eukaryota</taxon>
        <taxon>Fungi</taxon>
        <taxon>Fungi incertae sedis</taxon>
        <taxon>Mucoromycota</taxon>
        <taxon>Mortierellomycotina</taxon>
        <taxon>Mortierellomycetes</taxon>
        <taxon>Mortierellales</taxon>
        <taxon>Mortierellaceae</taxon>
        <taxon>Entomortierella</taxon>
    </lineage>
</organism>
<keyword evidence="2" id="KW-0547">Nucleotide-binding</keyword>
<keyword evidence="4" id="KW-0067">ATP-binding</keyword>
<dbReference type="GO" id="GO:0042352">
    <property type="term" value="P:GDP-L-fucose salvage"/>
    <property type="evidence" value="ECO:0007669"/>
    <property type="project" value="TreeGrafter"/>
</dbReference>
<evidence type="ECO:0000256" key="3">
    <source>
        <dbReference type="ARBA" id="ARBA00022777"/>
    </source>
</evidence>
<dbReference type="SUPFAM" id="SSF55060">
    <property type="entry name" value="GHMP Kinase, C-terminal domain"/>
    <property type="match status" value="1"/>
</dbReference>
<evidence type="ECO:0000313" key="8">
    <source>
        <dbReference type="Proteomes" id="UP000827284"/>
    </source>
</evidence>
<reference evidence="7" key="2">
    <citation type="journal article" date="2022" name="Microbiol. Resour. Announc.">
        <title>Whole-Genome Sequence of Entomortierella parvispora E1425, a Mucoromycotan Fungus Associated with Burkholderiaceae-Related Endosymbiotic Bacteria.</title>
        <authorList>
            <person name="Herlambang A."/>
            <person name="Guo Y."/>
            <person name="Takashima Y."/>
            <person name="Narisawa K."/>
            <person name="Ohta H."/>
            <person name="Nishizawa T."/>
        </authorList>
    </citation>
    <scope>NUCLEOTIDE SEQUENCE</scope>
    <source>
        <strain evidence="7">E1425</strain>
    </source>
</reference>
<dbReference type="AlphaFoldDB" id="A0A9P3HFH1"/>
<dbReference type="GO" id="GO:0005524">
    <property type="term" value="F:ATP binding"/>
    <property type="evidence" value="ECO:0007669"/>
    <property type="project" value="UniProtKB-KW"/>
</dbReference>
<accession>A0A9P3HFH1</accession>
<name>A0A9P3HFH1_9FUNG</name>
<comment type="caution">
    <text evidence="7">The sequence shown here is derived from an EMBL/GenBank/DDBJ whole genome shotgun (WGS) entry which is preliminary data.</text>
</comment>
<feature type="compositionally biased region" description="Polar residues" evidence="5">
    <location>
        <begin position="1"/>
        <end position="18"/>
    </location>
</feature>
<dbReference type="InterPro" id="IPR036554">
    <property type="entry name" value="GHMP_kinase_C_sf"/>
</dbReference>
<evidence type="ECO:0000256" key="5">
    <source>
        <dbReference type="SAM" id="MobiDB-lite"/>
    </source>
</evidence>
<dbReference type="InterPro" id="IPR020568">
    <property type="entry name" value="Ribosomal_Su5_D2-typ_SF"/>
</dbReference>
<dbReference type="Gene3D" id="3.30.230.120">
    <property type="match status" value="1"/>
</dbReference>
<gene>
    <name evidence="7" type="ORF">EMPS_07735</name>
</gene>
<keyword evidence="3" id="KW-0418">Kinase</keyword>
<dbReference type="OrthoDB" id="271303at2759"/>
<feature type="compositionally biased region" description="Low complexity" evidence="5">
    <location>
        <begin position="26"/>
        <end position="52"/>
    </location>
</feature>
<dbReference type="GO" id="GO:0050201">
    <property type="term" value="F:fucokinase activity"/>
    <property type="evidence" value="ECO:0007669"/>
    <property type="project" value="TreeGrafter"/>
</dbReference>
<dbReference type="InterPro" id="IPR006204">
    <property type="entry name" value="GHMP_kinase_N_dom"/>
</dbReference>
<keyword evidence="1" id="KW-0808">Transferase</keyword>
<dbReference type="Pfam" id="PF00288">
    <property type="entry name" value="GHMP_kinases_N"/>
    <property type="match status" value="1"/>
</dbReference>
<evidence type="ECO:0000256" key="2">
    <source>
        <dbReference type="ARBA" id="ARBA00022741"/>
    </source>
</evidence>
<evidence type="ECO:0000259" key="6">
    <source>
        <dbReference type="Pfam" id="PF00288"/>
    </source>
</evidence>
<dbReference type="PRINTS" id="PR00959">
    <property type="entry name" value="MEVGALKINASE"/>
</dbReference>
<proteinExistence type="predicted"/>
<evidence type="ECO:0000313" key="7">
    <source>
        <dbReference type="EMBL" id="GJJ75377.1"/>
    </source>
</evidence>
<feature type="region of interest" description="Disordered" evidence="5">
    <location>
        <begin position="1"/>
        <end position="52"/>
    </location>
</feature>
<feature type="domain" description="GHMP kinase N-terminal" evidence="6">
    <location>
        <begin position="181"/>
        <end position="258"/>
    </location>
</feature>
<dbReference type="SUPFAM" id="SSF54211">
    <property type="entry name" value="Ribosomal protein S5 domain 2-like"/>
    <property type="match status" value="1"/>
</dbReference>
<protein>
    <submittedName>
        <fullName evidence="7">Fucokinase</fullName>
    </submittedName>
</protein>
<dbReference type="EMBL" id="BQFW01000010">
    <property type="protein sequence ID" value="GJJ75377.1"/>
    <property type="molecule type" value="Genomic_DNA"/>
</dbReference>
<dbReference type="Proteomes" id="UP000827284">
    <property type="component" value="Unassembled WGS sequence"/>
</dbReference>
<reference evidence="7" key="1">
    <citation type="submission" date="2021-11" db="EMBL/GenBank/DDBJ databases">
        <authorList>
            <person name="Herlambang A."/>
            <person name="Guo Y."/>
            <person name="Takashima Y."/>
            <person name="Nishizawa T."/>
        </authorList>
    </citation>
    <scope>NUCLEOTIDE SEQUENCE</scope>
    <source>
        <strain evidence="7">E1425</strain>
    </source>
</reference>